<dbReference type="NCBIfam" id="TIGR03243">
    <property type="entry name" value="arg_catab_AOST"/>
    <property type="match status" value="1"/>
</dbReference>
<dbReference type="Proteomes" id="UP000297475">
    <property type="component" value="Unassembled WGS sequence"/>
</dbReference>
<comment type="caution">
    <text evidence="4">The sequence shown here is derived from an EMBL/GenBank/DDBJ whole genome shotgun (WGS) entry which is preliminary data.</text>
</comment>
<proteinExistence type="predicted"/>
<sequence>MWHIKPLTAADLGALEALLHANPLRLSTLPAVRDQLAERIAAAEQGFAGLDGEATLLFGLRDHEDSLLGVAGIQPYAGGDEPFYSYRIDELVHASRHLGINQRQSVLYLSHELTGLTSLCSFSLTPSLRDSQAFELLSRSRLLYIASHRHAFADELVVEIQGIWDNEGQSEFWKNVGELFFGLDFITADHQCALHGKTVIAELLPPYPIYQTLLSAAAQQAIARHHPGAERTVRWLEHEGLYKTRFVDPFDAGPTYRGRVDDLASLQSLCSVTSVQQGQPTRSTPLLLAQGTGSDFVCRLVQGDLQADSLITDTDLTDTRPGLVLPLETH</sequence>
<keyword evidence="5" id="KW-1185">Reference proteome</keyword>
<evidence type="ECO:0000313" key="4">
    <source>
        <dbReference type="EMBL" id="TGG92323.1"/>
    </source>
</evidence>
<dbReference type="EMBL" id="SRMF01000005">
    <property type="protein sequence ID" value="TGG92323.1"/>
    <property type="molecule type" value="Genomic_DNA"/>
</dbReference>
<evidence type="ECO:0000313" key="5">
    <source>
        <dbReference type="Proteomes" id="UP000297475"/>
    </source>
</evidence>
<evidence type="ECO:0000256" key="2">
    <source>
        <dbReference type="ARBA" id="ARBA00022679"/>
    </source>
</evidence>
<keyword evidence="3" id="KW-0012">Acyltransferase</keyword>
<name>A0A4Z0WDW9_9GAMM</name>
<dbReference type="InterPro" id="IPR007041">
    <property type="entry name" value="Arg_succinylTrfase_AstA/AruG"/>
</dbReference>
<organism evidence="4 5">
    <name type="scientific">Natronospirillum operosum</name>
    <dbReference type="NCBI Taxonomy" id="2759953"/>
    <lineage>
        <taxon>Bacteria</taxon>
        <taxon>Pseudomonadati</taxon>
        <taxon>Pseudomonadota</taxon>
        <taxon>Gammaproteobacteria</taxon>
        <taxon>Oceanospirillales</taxon>
        <taxon>Natronospirillaceae</taxon>
        <taxon>Natronospirillum</taxon>
    </lineage>
</organism>
<dbReference type="SUPFAM" id="SSF55729">
    <property type="entry name" value="Acyl-CoA N-acyltransferases (Nat)"/>
    <property type="match status" value="1"/>
</dbReference>
<evidence type="ECO:0000256" key="3">
    <source>
        <dbReference type="ARBA" id="ARBA00023315"/>
    </source>
</evidence>
<dbReference type="GO" id="GO:0006527">
    <property type="term" value="P:L-arginine catabolic process"/>
    <property type="evidence" value="ECO:0007669"/>
    <property type="project" value="InterPro"/>
</dbReference>
<reference evidence="4 5" key="1">
    <citation type="submission" date="2019-04" db="EMBL/GenBank/DDBJ databases">
        <title>Natronospirillum operosus gen. nov., sp. nov., a haloalkaliphilic satellite isolated from decaying biomass of laboratory culture of cyanobacterium Geitlerinema sp. and proposal of Natronospirillaceae fam. nov. and Saccharospirillaceae fam. nov.</title>
        <authorList>
            <person name="Kevbrin V."/>
            <person name="Boltyanskaya Y."/>
            <person name="Koziaeva V."/>
            <person name="Grouzdev D.S."/>
            <person name="Park M."/>
            <person name="Cho J."/>
        </authorList>
    </citation>
    <scope>NUCLEOTIDE SEQUENCE [LARGE SCALE GENOMIC DNA]</scope>
    <source>
        <strain evidence="4 5">G-116</strain>
    </source>
</reference>
<dbReference type="AlphaFoldDB" id="A0A4Z0WDW9"/>
<gene>
    <name evidence="4" type="ORF">E4656_12655</name>
</gene>
<evidence type="ECO:0000256" key="1">
    <source>
        <dbReference type="ARBA" id="ARBA00022503"/>
    </source>
</evidence>
<dbReference type="OrthoDB" id="21121at2"/>
<dbReference type="GO" id="GO:0008791">
    <property type="term" value="F:arginine N-succinyltransferase activity"/>
    <property type="evidence" value="ECO:0007669"/>
    <property type="project" value="InterPro"/>
</dbReference>
<dbReference type="PANTHER" id="PTHR30420:SF1">
    <property type="entry name" value="ARGININE N-SUCCINYLTRANSFERASE"/>
    <property type="match status" value="1"/>
</dbReference>
<accession>A0A4Z0WDW9</accession>
<dbReference type="RefSeq" id="WP_135483657.1">
    <property type="nucleotide sequence ID" value="NZ_SRMF01000005.1"/>
</dbReference>
<dbReference type="PANTHER" id="PTHR30420">
    <property type="entry name" value="N-SUCCINYLARGININE DIHYDROLASE"/>
    <property type="match status" value="1"/>
</dbReference>
<dbReference type="Pfam" id="PF04958">
    <property type="entry name" value="AstA"/>
    <property type="match status" value="1"/>
</dbReference>
<dbReference type="InterPro" id="IPR016181">
    <property type="entry name" value="Acyl_CoA_acyltransferase"/>
</dbReference>
<protein>
    <submittedName>
        <fullName evidence="4">Arginine N-succinyltransferase</fullName>
    </submittedName>
</protein>
<keyword evidence="1" id="KW-0056">Arginine metabolism</keyword>
<keyword evidence="2 4" id="KW-0808">Transferase</keyword>